<evidence type="ECO:0000259" key="10">
    <source>
        <dbReference type="Pfam" id="PF14360"/>
    </source>
</evidence>
<sequence length="325" mass="36771">MALPSESSGFQYFHSVIVQAWASTMGVRSNSPKRRFSTNPDTKCQWDQEDVPCSPEQEYPVQPPPYFRKLWLSFAFFMAAVTWNSMFQVISESVVQPDNQVLLIDVSHTLSNRFLSSFIPASSIIDILLLVLLAMTIGAFAFLGPRSIALVVLRRYLFLQGIIFLIRGPAIYMTILPKTITDPEECLFESSGSFIVDTVMVVLRQKVTCTDLFFSGHTAMITLWAILITWHIFPKSFITPMQRYIYTVFMTTFWSLTIFVVSMIALTKFHYSIDVYVGVLLPLILTCAYYDVVTTIPFLQSGAVSLSPTQAIVMWLEDDSGYGTI</sequence>
<dbReference type="GO" id="GO:0033188">
    <property type="term" value="F:sphingomyelin synthase activity"/>
    <property type="evidence" value="ECO:0007669"/>
    <property type="project" value="TreeGrafter"/>
</dbReference>
<keyword evidence="7" id="KW-0443">Lipid metabolism</keyword>
<keyword evidence="8 9" id="KW-0472">Membrane</keyword>
<dbReference type="InterPro" id="IPR045221">
    <property type="entry name" value="Sphingomyelin_synth-like"/>
</dbReference>
<dbReference type="InterPro" id="IPR025749">
    <property type="entry name" value="Sphingomyelin_synth-like_dom"/>
</dbReference>
<feature type="transmembrane region" description="Helical" evidence="9">
    <location>
        <begin position="118"/>
        <end position="144"/>
    </location>
</feature>
<protein>
    <recommendedName>
        <fullName evidence="10">Sphingomyelin synthase-like domain-containing protein</fullName>
    </recommendedName>
</protein>
<reference evidence="11" key="1">
    <citation type="submission" date="2015-04" db="EMBL/GenBank/DDBJ databases">
        <title>The genome sequence of the plant pathogenic Rhizarian Plasmodiophora brassicae reveals insights in its biotrophic life cycle and the origin of chitin synthesis.</title>
        <authorList>
            <person name="Schwelm A."/>
            <person name="Fogelqvist J."/>
            <person name="Knaust A."/>
            <person name="Julke S."/>
            <person name="Lilja T."/>
            <person name="Dhandapani V."/>
            <person name="Bonilla-Rosso G."/>
            <person name="Karlsson M."/>
            <person name="Shevchenko A."/>
            <person name="Choi S.R."/>
            <person name="Kim H.G."/>
            <person name="Park J.Y."/>
            <person name="Lim Y.P."/>
            <person name="Ludwig-Muller J."/>
            <person name="Dixelius C."/>
        </authorList>
    </citation>
    <scope>NUCLEOTIDE SEQUENCE</scope>
    <source>
        <tissue evidence="11">Potato root galls</tissue>
    </source>
</reference>
<name>A0A0H5RNL0_9EUKA</name>
<evidence type="ECO:0000256" key="5">
    <source>
        <dbReference type="ARBA" id="ARBA00022919"/>
    </source>
</evidence>
<dbReference type="GO" id="GO:0000139">
    <property type="term" value="C:Golgi membrane"/>
    <property type="evidence" value="ECO:0007669"/>
    <property type="project" value="TreeGrafter"/>
</dbReference>
<comment type="similarity">
    <text evidence="2">Belongs to the sphingomyelin synthase family.</text>
</comment>
<dbReference type="GO" id="GO:0046513">
    <property type="term" value="P:ceramide biosynthetic process"/>
    <property type="evidence" value="ECO:0007669"/>
    <property type="project" value="TreeGrafter"/>
</dbReference>
<evidence type="ECO:0000256" key="1">
    <source>
        <dbReference type="ARBA" id="ARBA00004141"/>
    </source>
</evidence>
<organism evidence="11">
    <name type="scientific">Spongospora subterranea</name>
    <dbReference type="NCBI Taxonomy" id="70186"/>
    <lineage>
        <taxon>Eukaryota</taxon>
        <taxon>Sar</taxon>
        <taxon>Rhizaria</taxon>
        <taxon>Endomyxa</taxon>
        <taxon>Phytomyxea</taxon>
        <taxon>Plasmodiophorida</taxon>
        <taxon>Plasmodiophoridae</taxon>
        <taxon>Spongospora</taxon>
    </lineage>
</organism>
<dbReference type="PANTHER" id="PTHR21290:SF25">
    <property type="entry name" value="SPHINGOMYELIN SYNTHASE-RELATED PROTEIN 1"/>
    <property type="match status" value="1"/>
</dbReference>
<evidence type="ECO:0000256" key="8">
    <source>
        <dbReference type="ARBA" id="ARBA00023136"/>
    </source>
</evidence>
<keyword evidence="4 9" id="KW-0812">Transmembrane</keyword>
<accession>A0A0H5RNL0</accession>
<evidence type="ECO:0000256" key="7">
    <source>
        <dbReference type="ARBA" id="ARBA00023098"/>
    </source>
</evidence>
<feature type="transmembrane region" description="Helical" evidence="9">
    <location>
        <begin position="245"/>
        <end position="267"/>
    </location>
</feature>
<feature type="transmembrane region" description="Helical" evidence="9">
    <location>
        <begin position="212"/>
        <end position="233"/>
    </location>
</feature>
<evidence type="ECO:0000313" key="11">
    <source>
        <dbReference type="EMBL" id="CRZ10309.1"/>
    </source>
</evidence>
<feature type="transmembrane region" description="Helical" evidence="9">
    <location>
        <begin position="273"/>
        <end position="292"/>
    </location>
</feature>
<proteinExistence type="inferred from homology"/>
<dbReference type="EMBL" id="HACM01009867">
    <property type="protein sequence ID" value="CRZ10309.1"/>
    <property type="molecule type" value="Transcribed_RNA"/>
</dbReference>
<keyword evidence="6 9" id="KW-1133">Transmembrane helix</keyword>
<dbReference type="AlphaFoldDB" id="A0A0H5RNL0"/>
<feature type="domain" description="Sphingomyelin synthase-like" evidence="10">
    <location>
        <begin position="208"/>
        <end position="286"/>
    </location>
</feature>
<keyword evidence="3" id="KW-0808">Transferase</keyword>
<comment type="subcellular location">
    <subcellularLocation>
        <location evidence="1">Membrane</location>
        <topology evidence="1">Multi-pass membrane protein</topology>
    </subcellularLocation>
</comment>
<evidence type="ECO:0000256" key="2">
    <source>
        <dbReference type="ARBA" id="ARBA00005441"/>
    </source>
</evidence>
<dbReference type="Pfam" id="PF14360">
    <property type="entry name" value="PAP2_C"/>
    <property type="match status" value="1"/>
</dbReference>
<evidence type="ECO:0000256" key="9">
    <source>
        <dbReference type="SAM" id="Phobius"/>
    </source>
</evidence>
<keyword evidence="5" id="KW-0746">Sphingolipid metabolism</keyword>
<evidence type="ECO:0000256" key="3">
    <source>
        <dbReference type="ARBA" id="ARBA00022679"/>
    </source>
</evidence>
<evidence type="ECO:0000256" key="4">
    <source>
        <dbReference type="ARBA" id="ARBA00022692"/>
    </source>
</evidence>
<evidence type="ECO:0000256" key="6">
    <source>
        <dbReference type="ARBA" id="ARBA00022989"/>
    </source>
</evidence>
<dbReference type="GO" id="GO:0047493">
    <property type="term" value="F:ceramide cholinephosphotransferase activity"/>
    <property type="evidence" value="ECO:0007669"/>
    <property type="project" value="TreeGrafter"/>
</dbReference>
<dbReference type="GO" id="GO:0005789">
    <property type="term" value="C:endoplasmic reticulum membrane"/>
    <property type="evidence" value="ECO:0007669"/>
    <property type="project" value="TreeGrafter"/>
</dbReference>
<dbReference type="PANTHER" id="PTHR21290">
    <property type="entry name" value="SPHINGOMYELIN SYNTHETASE"/>
    <property type="match status" value="1"/>
</dbReference>
<dbReference type="GO" id="GO:0005886">
    <property type="term" value="C:plasma membrane"/>
    <property type="evidence" value="ECO:0007669"/>
    <property type="project" value="TreeGrafter"/>
</dbReference>